<evidence type="ECO:0000313" key="3">
    <source>
        <dbReference type="Proteomes" id="UP000059188"/>
    </source>
</evidence>
<evidence type="ECO:0000256" key="1">
    <source>
        <dbReference type="SAM" id="Coils"/>
    </source>
</evidence>
<sequence>MSLAQRYHKVILTVSAIVVIPSAIYGGVVLRDRISPPTDYIQSRAPVHTAPISGSGDRRKVIQDELRQLLTEREEVQHKIDEVNARMTKRSSI</sequence>
<dbReference type="OrthoDB" id="3197487at2759"/>
<reference evidence="2 3" key="1">
    <citation type="submission" date="2014-11" db="EMBL/GenBank/DDBJ databases">
        <authorList>
            <person name="Wibberg Daniel"/>
        </authorList>
    </citation>
    <scope>NUCLEOTIDE SEQUENCE [LARGE SCALE GENOMIC DNA]</scope>
    <source>
        <strain evidence="2">Rhizoctonia solani AG1-IB 7/3/14</strain>
    </source>
</reference>
<dbReference type="AlphaFoldDB" id="A0A0B7FKY4"/>
<organism evidence="2 3">
    <name type="scientific">Thanatephorus cucumeris (strain AG1-IB / isolate 7/3/14)</name>
    <name type="common">Lettuce bottom rot fungus</name>
    <name type="synonym">Rhizoctonia solani</name>
    <dbReference type="NCBI Taxonomy" id="1108050"/>
    <lineage>
        <taxon>Eukaryota</taxon>
        <taxon>Fungi</taxon>
        <taxon>Dikarya</taxon>
        <taxon>Basidiomycota</taxon>
        <taxon>Agaricomycotina</taxon>
        <taxon>Agaricomycetes</taxon>
        <taxon>Cantharellales</taxon>
        <taxon>Ceratobasidiaceae</taxon>
        <taxon>Rhizoctonia</taxon>
        <taxon>Rhizoctonia solani AG-1</taxon>
    </lineage>
</organism>
<protein>
    <submittedName>
        <fullName evidence="2">Uncharacterized protein</fullName>
    </submittedName>
</protein>
<proteinExistence type="predicted"/>
<accession>A0A0B7FKY4</accession>
<name>A0A0B7FKY4_THACB</name>
<evidence type="ECO:0000313" key="2">
    <source>
        <dbReference type="EMBL" id="CEL58350.1"/>
    </source>
</evidence>
<keyword evidence="3" id="KW-1185">Reference proteome</keyword>
<keyword evidence="1" id="KW-0175">Coiled coil</keyword>
<dbReference type="Proteomes" id="UP000059188">
    <property type="component" value="Unassembled WGS sequence"/>
</dbReference>
<feature type="coiled-coil region" evidence="1">
    <location>
        <begin position="59"/>
        <end position="86"/>
    </location>
</feature>
<dbReference type="EMBL" id="LN679102">
    <property type="protein sequence ID" value="CEL58350.1"/>
    <property type="molecule type" value="Genomic_DNA"/>
</dbReference>
<gene>
    <name evidence="2" type="ORF">RSOLAG1IB_03096</name>
</gene>